<dbReference type="AlphaFoldDB" id="A0A2K9PSF2"/>
<evidence type="ECO:0000313" key="4">
    <source>
        <dbReference type="Proteomes" id="UP000235826"/>
    </source>
</evidence>
<keyword evidence="1" id="KW-0732">Signal</keyword>
<evidence type="ECO:0000313" key="3">
    <source>
        <dbReference type="EMBL" id="AUP80002.1"/>
    </source>
</evidence>
<dbReference type="InterPro" id="IPR000782">
    <property type="entry name" value="FAS1_domain"/>
</dbReference>
<accession>A0A2K9PSF2</accession>
<dbReference type="KEGG" id="fek:C1H87_15350"/>
<organism evidence="3 4">
    <name type="scientific">Flavivirga eckloniae</name>
    <dbReference type="NCBI Taxonomy" id="1803846"/>
    <lineage>
        <taxon>Bacteria</taxon>
        <taxon>Pseudomonadati</taxon>
        <taxon>Bacteroidota</taxon>
        <taxon>Flavobacteriia</taxon>
        <taxon>Flavobacteriales</taxon>
        <taxon>Flavobacteriaceae</taxon>
        <taxon>Flavivirga</taxon>
    </lineage>
</organism>
<dbReference type="PROSITE" id="PS51257">
    <property type="entry name" value="PROKAR_LIPOPROTEIN"/>
    <property type="match status" value="1"/>
</dbReference>
<dbReference type="Proteomes" id="UP000235826">
    <property type="component" value="Chromosome"/>
</dbReference>
<dbReference type="OrthoDB" id="9800666at2"/>
<dbReference type="GO" id="GO:0005615">
    <property type="term" value="C:extracellular space"/>
    <property type="evidence" value="ECO:0007669"/>
    <property type="project" value="TreeGrafter"/>
</dbReference>
<dbReference type="Pfam" id="PF02469">
    <property type="entry name" value="Fasciclin"/>
    <property type="match status" value="3"/>
</dbReference>
<dbReference type="PANTHER" id="PTHR10900">
    <property type="entry name" value="PERIOSTIN-RELATED"/>
    <property type="match status" value="1"/>
</dbReference>
<proteinExistence type="predicted"/>
<dbReference type="InterPro" id="IPR036378">
    <property type="entry name" value="FAS1_dom_sf"/>
</dbReference>
<dbReference type="SMART" id="SM00554">
    <property type="entry name" value="FAS1"/>
    <property type="match status" value="3"/>
</dbReference>
<dbReference type="RefSeq" id="WP_102756654.1">
    <property type="nucleotide sequence ID" value="NZ_CP025791.1"/>
</dbReference>
<sequence>MKTVNNILPSLLLIAVLIMQSCNNDDDNPPIVTNNIIEIAIKTPELTFFVDALKKADGNLIDILTSNGPFTVLAPNNAAFTAFLSSNNYASIDDVPSDVLSELLLNHVISEDLTSSDFSISGSGYKSTNASGVSDNKISIYFNTSGDIEFNNTSKVINGGADINASNGTIHIVDKVITLPSILNHLANNNNFNSLLVALDLADGDLTTLLGSDGPFTIMAPDNAAFTTFLDGTPIGDINTAHLAKVLLNHVLGNVTTSANLMTNGSGYTNTSATGPGMKALSLYYNTSANISFNGISTVTTADIVGTNGVIHAVNAVIGIPTVTTFVTADPNFATLEEALTTLTPGIDFAAILSRIEGSNADGIDPEFTVFAPDNDAFSDLSEIPEETVLIQTILHHIIDESNMTSGDLTPGGNTIVTTLEGDDITITLPGTDTNIGDITDGSGNGGIGITAVDIQAGNGVVHILDTVLIPDTKN</sequence>
<gene>
    <name evidence="3" type="ORF">C1H87_15350</name>
</gene>
<dbReference type="Gene3D" id="2.30.180.10">
    <property type="entry name" value="FAS1 domain"/>
    <property type="match status" value="3"/>
</dbReference>
<feature type="chain" id="PRO_5014785140" evidence="1">
    <location>
        <begin position="25"/>
        <end position="475"/>
    </location>
</feature>
<reference evidence="3 4" key="1">
    <citation type="submission" date="2018-01" db="EMBL/GenBank/DDBJ databases">
        <title>Complete genome sequence of Flavivirga eckloniae ECD14 isolated from seaweed Ecklonia cava.</title>
        <authorList>
            <person name="Lee J.H."/>
            <person name="Baik K.S."/>
            <person name="Seong C.N."/>
        </authorList>
    </citation>
    <scope>NUCLEOTIDE SEQUENCE [LARGE SCALE GENOMIC DNA]</scope>
    <source>
        <strain evidence="3 4">ECD14</strain>
    </source>
</reference>
<dbReference type="InterPro" id="IPR050904">
    <property type="entry name" value="Adhesion/Biosynth-related"/>
</dbReference>
<dbReference type="SUPFAM" id="SSF82153">
    <property type="entry name" value="FAS1 domain"/>
    <property type="match status" value="3"/>
</dbReference>
<keyword evidence="4" id="KW-1185">Reference proteome</keyword>
<dbReference type="PANTHER" id="PTHR10900:SF77">
    <property type="entry name" value="FI19380P1"/>
    <property type="match status" value="1"/>
</dbReference>
<feature type="domain" description="FAS1" evidence="2">
    <location>
        <begin position="33"/>
        <end position="177"/>
    </location>
</feature>
<name>A0A2K9PSF2_9FLAO</name>
<evidence type="ECO:0000259" key="2">
    <source>
        <dbReference type="PROSITE" id="PS50213"/>
    </source>
</evidence>
<protein>
    <submittedName>
        <fullName evidence="3">Adhesin</fullName>
    </submittedName>
</protein>
<feature type="domain" description="FAS1" evidence="2">
    <location>
        <begin position="320"/>
        <end position="469"/>
    </location>
</feature>
<evidence type="ECO:0000256" key="1">
    <source>
        <dbReference type="SAM" id="SignalP"/>
    </source>
</evidence>
<feature type="domain" description="FAS1" evidence="2">
    <location>
        <begin position="179"/>
        <end position="318"/>
    </location>
</feature>
<feature type="signal peptide" evidence="1">
    <location>
        <begin position="1"/>
        <end position="24"/>
    </location>
</feature>
<dbReference type="EMBL" id="CP025791">
    <property type="protein sequence ID" value="AUP80002.1"/>
    <property type="molecule type" value="Genomic_DNA"/>
</dbReference>
<dbReference type="PROSITE" id="PS50213">
    <property type="entry name" value="FAS1"/>
    <property type="match status" value="3"/>
</dbReference>